<evidence type="ECO:0000256" key="3">
    <source>
        <dbReference type="ARBA" id="ARBA00022741"/>
    </source>
</evidence>
<comment type="similarity">
    <text evidence="1">Belongs to the ABC transporter superfamily.</text>
</comment>
<dbReference type="Gene3D" id="2.70.50.60">
    <property type="entry name" value="abc- transporter (atp binding component) like domain"/>
    <property type="match status" value="1"/>
</dbReference>
<dbReference type="GO" id="GO:0140359">
    <property type="term" value="F:ABC-type transporter activity"/>
    <property type="evidence" value="ECO:0007669"/>
    <property type="project" value="InterPro"/>
</dbReference>
<dbReference type="PANTHER" id="PTHR46743">
    <property type="entry name" value="TEICHOIC ACIDS EXPORT ATP-BINDING PROTEIN TAGH"/>
    <property type="match status" value="1"/>
</dbReference>
<dbReference type="GO" id="GO:0016887">
    <property type="term" value="F:ATP hydrolysis activity"/>
    <property type="evidence" value="ECO:0007669"/>
    <property type="project" value="InterPro"/>
</dbReference>
<accession>A0A329DZ46</accession>
<dbReference type="PROSITE" id="PS50893">
    <property type="entry name" value="ABC_TRANSPORTER_2"/>
    <property type="match status" value="1"/>
</dbReference>
<dbReference type="InterPro" id="IPR050683">
    <property type="entry name" value="Bact_Polysacc_Export_ATP-bd"/>
</dbReference>
<keyword evidence="2" id="KW-0813">Transport</keyword>
<dbReference type="PANTHER" id="PTHR46743:SF2">
    <property type="entry name" value="TEICHOIC ACIDS EXPORT ATP-BINDING PROTEIN TAGH"/>
    <property type="match status" value="1"/>
</dbReference>
<dbReference type="Proteomes" id="UP000248729">
    <property type="component" value="Unassembled WGS sequence"/>
</dbReference>
<dbReference type="Gene3D" id="3.40.50.300">
    <property type="entry name" value="P-loop containing nucleotide triphosphate hydrolases"/>
    <property type="match status" value="1"/>
</dbReference>
<dbReference type="CDD" id="cd10147">
    <property type="entry name" value="Wzt_C-like"/>
    <property type="match status" value="1"/>
</dbReference>
<dbReference type="Pfam" id="PF00005">
    <property type="entry name" value="ABC_tran"/>
    <property type="match status" value="1"/>
</dbReference>
<feature type="domain" description="ABC transporter" evidence="5">
    <location>
        <begin position="32"/>
        <end position="256"/>
    </location>
</feature>
<evidence type="ECO:0000259" key="5">
    <source>
        <dbReference type="PROSITE" id="PS50893"/>
    </source>
</evidence>
<dbReference type="Pfam" id="PF14524">
    <property type="entry name" value="Wzt_C"/>
    <property type="match status" value="1"/>
</dbReference>
<protein>
    <submittedName>
        <fullName evidence="6">Teichoic acid transport system ATP-binding protein</fullName>
    </submittedName>
</protein>
<keyword evidence="4 6" id="KW-0067">ATP-binding</keyword>
<evidence type="ECO:0000256" key="2">
    <source>
        <dbReference type="ARBA" id="ARBA00022448"/>
    </source>
</evidence>
<dbReference type="EMBL" id="QLTR01000045">
    <property type="protein sequence ID" value="RAS55679.1"/>
    <property type="molecule type" value="Genomic_DNA"/>
</dbReference>
<evidence type="ECO:0000313" key="7">
    <source>
        <dbReference type="Proteomes" id="UP000248729"/>
    </source>
</evidence>
<dbReference type="SMART" id="SM00382">
    <property type="entry name" value="AAA"/>
    <property type="match status" value="1"/>
</dbReference>
<dbReference type="AlphaFoldDB" id="A0A329DZ46"/>
<comment type="caution">
    <text evidence="6">The sequence shown here is derived from an EMBL/GenBank/DDBJ whole genome shotgun (WGS) entry which is preliminary data.</text>
</comment>
<keyword evidence="3" id="KW-0547">Nucleotide-binding</keyword>
<sequence length="401" mass="44936">MSSDVIIKAQDLSKCYLVYDNPKHRLTGPIINRIRKVIGMEPKSFYREHWVLKSLNFSINKGDSVGIVGKNGAGKSTLLQMLTGTLTPTTGNINLQGRVAALLELGAGFNPDFTGHENVYMNASILGLSQEEIDEKYDEIIDFADIGEFIHQPVKTYSSGMYVRLAFAIAANIKPDILIIDEALAVGDIRFQLKCLKHMNQLKKNGVTILFVSHSPEQVKRFCNKAIWIDQGSIKEYGSASHVCDQYNDYMNQIESDETVEHEYRRESGSPARIKSTKLDSDFIKTGDSLSLTIEYEVLDDKVDGLLVGAALYTNDRKYIFGINTDLDSIEINNTKGIHKIDYKIPNVCLLPGSFSFDVGIMGEKSLIGFDYISDAEKFTIFNDYVAEGLINLEHEWSQQL</sequence>
<name>A0A329DZ46_VIBDI</name>
<dbReference type="CDD" id="cd03220">
    <property type="entry name" value="ABC_KpsT_Wzt"/>
    <property type="match status" value="1"/>
</dbReference>
<dbReference type="InterPro" id="IPR003439">
    <property type="entry name" value="ABC_transporter-like_ATP-bd"/>
</dbReference>
<dbReference type="InterPro" id="IPR003593">
    <property type="entry name" value="AAA+_ATPase"/>
</dbReference>
<dbReference type="RefSeq" id="WP_112404743.1">
    <property type="nucleotide sequence ID" value="NZ_QLTR01000045.1"/>
</dbReference>
<reference evidence="6 7" key="1">
    <citation type="submission" date="2018-06" db="EMBL/GenBank/DDBJ databases">
        <title>Freshwater and sediment microbial communities from various areas in North America, analyzing microbe dynamics in response to fracking.</title>
        <authorList>
            <person name="Lamendella R."/>
        </authorList>
    </citation>
    <scope>NUCLEOTIDE SEQUENCE [LARGE SCALE GENOMIC DNA]</scope>
    <source>
        <strain evidence="6 7">99A</strain>
    </source>
</reference>
<evidence type="ECO:0000256" key="4">
    <source>
        <dbReference type="ARBA" id="ARBA00022840"/>
    </source>
</evidence>
<organism evidence="6 7">
    <name type="scientific">Vibrio diazotrophicus</name>
    <dbReference type="NCBI Taxonomy" id="685"/>
    <lineage>
        <taxon>Bacteria</taxon>
        <taxon>Pseudomonadati</taxon>
        <taxon>Pseudomonadota</taxon>
        <taxon>Gammaproteobacteria</taxon>
        <taxon>Vibrionales</taxon>
        <taxon>Vibrionaceae</taxon>
        <taxon>Vibrio</taxon>
    </lineage>
</organism>
<dbReference type="InterPro" id="IPR027417">
    <property type="entry name" value="P-loop_NTPase"/>
</dbReference>
<evidence type="ECO:0000313" key="6">
    <source>
        <dbReference type="EMBL" id="RAS55679.1"/>
    </source>
</evidence>
<dbReference type="InterPro" id="IPR029439">
    <property type="entry name" value="Wzt_C"/>
</dbReference>
<proteinExistence type="inferred from homology"/>
<dbReference type="SUPFAM" id="SSF52540">
    <property type="entry name" value="P-loop containing nucleoside triphosphate hydrolases"/>
    <property type="match status" value="1"/>
</dbReference>
<dbReference type="InterPro" id="IPR015860">
    <property type="entry name" value="ABC_transpr_TagH-like"/>
</dbReference>
<dbReference type="GO" id="GO:0005524">
    <property type="term" value="F:ATP binding"/>
    <property type="evidence" value="ECO:0007669"/>
    <property type="project" value="UniProtKB-KW"/>
</dbReference>
<evidence type="ECO:0000256" key="1">
    <source>
        <dbReference type="ARBA" id="ARBA00005417"/>
    </source>
</evidence>
<gene>
    <name evidence="6" type="ORF">DET48_1456</name>
</gene>
<dbReference type="GO" id="GO:0016020">
    <property type="term" value="C:membrane"/>
    <property type="evidence" value="ECO:0007669"/>
    <property type="project" value="InterPro"/>
</dbReference>